<organism evidence="3 4">
    <name type="scientific">SAR92 clade bacterium</name>
    <dbReference type="NCBI Taxonomy" id="2315479"/>
    <lineage>
        <taxon>Bacteria</taxon>
        <taxon>Pseudomonadati</taxon>
        <taxon>Pseudomonadota</taxon>
        <taxon>Gammaproteobacteria</taxon>
        <taxon>Cellvibrionales</taxon>
        <taxon>Porticoccaceae</taxon>
        <taxon>SAR92 clade</taxon>
    </lineage>
</organism>
<comment type="caution">
    <text evidence="3">The sequence shown here is derived from an EMBL/GenBank/DDBJ whole genome shotgun (WGS) entry which is preliminary data.</text>
</comment>
<dbReference type="Pfam" id="PF26604">
    <property type="entry name" value="CBU_0592"/>
    <property type="match status" value="1"/>
</dbReference>
<dbReference type="EMBL" id="SHBP01000011">
    <property type="protein sequence ID" value="RZO19472.1"/>
    <property type="molecule type" value="Genomic_DNA"/>
</dbReference>
<name>A0A520ME21_9GAMM</name>
<dbReference type="InterPro" id="IPR058058">
    <property type="entry name" value="CBU_0592-like"/>
</dbReference>
<feature type="transmembrane region" description="Helical" evidence="1">
    <location>
        <begin position="59"/>
        <end position="78"/>
    </location>
</feature>
<gene>
    <name evidence="3" type="ORF">EVB03_07760</name>
</gene>
<feature type="domain" description="CBU-0592-like" evidence="2">
    <location>
        <begin position="6"/>
        <end position="81"/>
    </location>
</feature>
<dbReference type="Proteomes" id="UP000315889">
    <property type="component" value="Unassembled WGS sequence"/>
</dbReference>
<evidence type="ECO:0000313" key="4">
    <source>
        <dbReference type="Proteomes" id="UP000315889"/>
    </source>
</evidence>
<reference evidence="3 4" key="1">
    <citation type="submission" date="2019-02" db="EMBL/GenBank/DDBJ databases">
        <title>Prokaryotic population dynamics and viral predation in marine succession experiment using metagenomics: the confinement effect.</title>
        <authorList>
            <person name="Haro-Moreno J.M."/>
            <person name="Rodriguez-Valera F."/>
            <person name="Lopez-Perez M."/>
        </authorList>
    </citation>
    <scope>NUCLEOTIDE SEQUENCE [LARGE SCALE GENOMIC DNA]</scope>
    <source>
        <strain evidence="3">MED-G170</strain>
    </source>
</reference>
<evidence type="ECO:0000259" key="2">
    <source>
        <dbReference type="Pfam" id="PF26604"/>
    </source>
</evidence>
<dbReference type="NCBIfam" id="NF047864">
    <property type="entry name" value="CBU_0592_membra"/>
    <property type="match status" value="1"/>
</dbReference>
<feature type="transmembrane region" description="Helical" evidence="1">
    <location>
        <begin position="36"/>
        <end position="53"/>
    </location>
</feature>
<keyword evidence="1" id="KW-0812">Transmembrane</keyword>
<proteinExistence type="predicted"/>
<keyword evidence="1" id="KW-1133">Transmembrane helix</keyword>
<accession>A0A520ME21</accession>
<keyword evidence="1" id="KW-0472">Membrane</keyword>
<evidence type="ECO:0000256" key="1">
    <source>
        <dbReference type="SAM" id="Phobius"/>
    </source>
</evidence>
<sequence length="84" mass="9679">MNVHLHDFIGMVGSAMIVVTYLLVQLRRMQITDVRYSLFNATGAGLILFSLTVNFNLSAFVIEAFWLLISCIGLIQFLRERLWR</sequence>
<dbReference type="AlphaFoldDB" id="A0A520ME21"/>
<evidence type="ECO:0000313" key="3">
    <source>
        <dbReference type="EMBL" id="RZO19472.1"/>
    </source>
</evidence>
<feature type="transmembrane region" description="Helical" evidence="1">
    <location>
        <begin position="6"/>
        <end position="24"/>
    </location>
</feature>
<protein>
    <recommendedName>
        <fullName evidence="2">CBU-0592-like domain-containing protein</fullName>
    </recommendedName>
</protein>